<name>A0ABN9YDZ0_9DINO</name>
<feature type="non-terminal residue" evidence="2">
    <location>
        <position position="1"/>
    </location>
</feature>
<feature type="region of interest" description="Disordered" evidence="1">
    <location>
        <begin position="1"/>
        <end position="126"/>
    </location>
</feature>
<evidence type="ECO:0000313" key="2">
    <source>
        <dbReference type="EMBL" id="CAK0909198.1"/>
    </source>
</evidence>
<comment type="caution">
    <text evidence="2">The sequence shown here is derived from an EMBL/GenBank/DDBJ whole genome shotgun (WGS) entry which is preliminary data.</text>
</comment>
<dbReference type="Proteomes" id="UP001189429">
    <property type="component" value="Unassembled WGS sequence"/>
</dbReference>
<dbReference type="EMBL" id="CAUYUJ010022153">
    <property type="protein sequence ID" value="CAK0909198.1"/>
    <property type="molecule type" value="Genomic_DNA"/>
</dbReference>
<sequence>QPPPPSSAAALPRGGRRCGAWRCQDRGQRRHHTGCRSRGPAAPLRRPSPRGRGARRGSLAQTPSSGGPGGGRGEGAGAGRPASRRRGDGLRAARLGRAEGARRRHHPGRFRGGGHGRRGLVGAGEA</sequence>
<evidence type="ECO:0000256" key="1">
    <source>
        <dbReference type="SAM" id="MobiDB-lite"/>
    </source>
</evidence>
<feature type="compositionally biased region" description="Gly residues" evidence="1">
    <location>
        <begin position="66"/>
        <end position="78"/>
    </location>
</feature>
<evidence type="ECO:0000313" key="3">
    <source>
        <dbReference type="Proteomes" id="UP001189429"/>
    </source>
</evidence>
<proteinExistence type="predicted"/>
<feature type="compositionally biased region" description="Low complexity" evidence="1">
    <location>
        <begin position="36"/>
        <end position="45"/>
    </location>
</feature>
<keyword evidence="3" id="KW-1185">Reference proteome</keyword>
<feature type="compositionally biased region" description="Basic and acidic residues" evidence="1">
    <location>
        <begin position="85"/>
        <end position="101"/>
    </location>
</feature>
<feature type="compositionally biased region" description="Basic residues" evidence="1">
    <location>
        <begin position="102"/>
        <end position="118"/>
    </location>
</feature>
<reference evidence="2" key="1">
    <citation type="submission" date="2023-10" db="EMBL/GenBank/DDBJ databases">
        <authorList>
            <person name="Chen Y."/>
            <person name="Shah S."/>
            <person name="Dougan E. K."/>
            <person name="Thang M."/>
            <person name="Chan C."/>
        </authorList>
    </citation>
    <scope>NUCLEOTIDE SEQUENCE [LARGE SCALE GENOMIC DNA]</scope>
</reference>
<feature type="non-terminal residue" evidence="2">
    <location>
        <position position="126"/>
    </location>
</feature>
<protein>
    <submittedName>
        <fullName evidence="2">Uncharacterized protein</fullName>
    </submittedName>
</protein>
<organism evidence="2 3">
    <name type="scientific">Prorocentrum cordatum</name>
    <dbReference type="NCBI Taxonomy" id="2364126"/>
    <lineage>
        <taxon>Eukaryota</taxon>
        <taxon>Sar</taxon>
        <taxon>Alveolata</taxon>
        <taxon>Dinophyceae</taxon>
        <taxon>Prorocentrales</taxon>
        <taxon>Prorocentraceae</taxon>
        <taxon>Prorocentrum</taxon>
    </lineage>
</organism>
<accession>A0ABN9YDZ0</accession>
<feature type="compositionally biased region" description="Low complexity" evidence="1">
    <location>
        <begin position="56"/>
        <end position="65"/>
    </location>
</feature>
<gene>
    <name evidence="2" type="ORF">PCOR1329_LOCUS83676</name>
</gene>